<reference evidence="12 13" key="1">
    <citation type="submission" date="2018-01" db="EMBL/GenBank/DDBJ databases">
        <title>Genome sequence of a Cantenovulum-like bacteria.</title>
        <authorList>
            <person name="Tan W.R."/>
            <person name="Lau N.-S."/>
            <person name="Go F."/>
            <person name="Amirul A.-A.A."/>
        </authorList>
    </citation>
    <scope>NUCLEOTIDE SEQUENCE [LARGE SCALE GENOMIC DNA]</scope>
    <source>
        <strain evidence="12 13">CCB-QB4</strain>
    </source>
</reference>
<dbReference type="SMART" id="SM00387">
    <property type="entry name" value="HATPase_c"/>
    <property type="match status" value="1"/>
</dbReference>
<dbReference type="InterPro" id="IPR003594">
    <property type="entry name" value="HATPase_dom"/>
</dbReference>
<evidence type="ECO:0000256" key="6">
    <source>
        <dbReference type="ARBA" id="ARBA00022777"/>
    </source>
</evidence>
<dbReference type="PANTHER" id="PTHR45339:SF1">
    <property type="entry name" value="HYBRID SIGNAL TRANSDUCTION HISTIDINE KINASE J"/>
    <property type="match status" value="1"/>
</dbReference>
<protein>
    <recommendedName>
        <fullName evidence="3">histidine kinase</fullName>
        <ecNumber evidence="3">2.7.13.3</ecNumber>
    </recommendedName>
</protein>
<dbReference type="InterPro" id="IPR004358">
    <property type="entry name" value="Sig_transdc_His_kin-like_C"/>
</dbReference>
<evidence type="ECO:0000313" key="12">
    <source>
        <dbReference type="EMBL" id="AWB65026.1"/>
    </source>
</evidence>
<dbReference type="InterPro" id="IPR036097">
    <property type="entry name" value="HisK_dim/P_sf"/>
</dbReference>
<evidence type="ECO:0000256" key="1">
    <source>
        <dbReference type="ARBA" id="ARBA00000085"/>
    </source>
</evidence>
<dbReference type="EC" id="2.7.13.3" evidence="3"/>
<comment type="catalytic activity">
    <reaction evidence="1">
        <text>ATP + protein L-histidine = ADP + protein N-phospho-L-histidine.</text>
        <dbReference type="EC" id="2.7.13.3"/>
    </reaction>
</comment>
<evidence type="ECO:0000256" key="3">
    <source>
        <dbReference type="ARBA" id="ARBA00012438"/>
    </source>
</evidence>
<dbReference type="InterPro" id="IPR003660">
    <property type="entry name" value="HAMP_dom"/>
</dbReference>
<dbReference type="InterPro" id="IPR001789">
    <property type="entry name" value="Sig_transdc_resp-reg_receiver"/>
</dbReference>
<dbReference type="InterPro" id="IPR005467">
    <property type="entry name" value="His_kinase_dom"/>
</dbReference>
<evidence type="ECO:0000256" key="2">
    <source>
        <dbReference type="ARBA" id="ARBA00004370"/>
    </source>
</evidence>
<evidence type="ECO:0000313" key="13">
    <source>
        <dbReference type="Proteomes" id="UP000244441"/>
    </source>
</evidence>
<dbReference type="InterPro" id="IPR003661">
    <property type="entry name" value="HisK_dim/P_dom"/>
</dbReference>
<comment type="subcellular location">
    <subcellularLocation>
        <location evidence="2">Membrane</location>
    </subcellularLocation>
</comment>
<evidence type="ECO:0000259" key="10">
    <source>
        <dbReference type="PROSITE" id="PS50110"/>
    </source>
</evidence>
<feature type="domain" description="HAMP" evidence="11">
    <location>
        <begin position="307"/>
        <end position="359"/>
    </location>
</feature>
<dbReference type="SMART" id="SM00388">
    <property type="entry name" value="HisKA"/>
    <property type="match status" value="1"/>
</dbReference>
<proteinExistence type="predicted"/>
<dbReference type="PRINTS" id="PR00344">
    <property type="entry name" value="BCTRLSENSOR"/>
</dbReference>
<dbReference type="RefSeq" id="WP_108601105.1">
    <property type="nucleotide sequence ID" value="NZ_CP026604.1"/>
</dbReference>
<dbReference type="PANTHER" id="PTHR45339">
    <property type="entry name" value="HYBRID SIGNAL TRANSDUCTION HISTIDINE KINASE J"/>
    <property type="match status" value="1"/>
</dbReference>
<evidence type="ECO:0000256" key="5">
    <source>
        <dbReference type="ARBA" id="ARBA00022679"/>
    </source>
</evidence>
<dbReference type="InterPro" id="IPR011006">
    <property type="entry name" value="CheY-like_superfamily"/>
</dbReference>
<dbReference type="SMART" id="SM00448">
    <property type="entry name" value="REC"/>
    <property type="match status" value="1"/>
</dbReference>
<dbReference type="Pfam" id="PF02518">
    <property type="entry name" value="HATPase_c"/>
    <property type="match status" value="1"/>
</dbReference>
<keyword evidence="7" id="KW-0902">Two-component regulatory system</keyword>
<dbReference type="OrthoDB" id="9810730at2"/>
<evidence type="ECO:0000256" key="8">
    <source>
        <dbReference type="PROSITE-ProRule" id="PRU00169"/>
    </source>
</evidence>
<keyword evidence="4 8" id="KW-0597">Phosphoprotein</keyword>
<dbReference type="Gene3D" id="6.10.340.10">
    <property type="match status" value="1"/>
</dbReference>
<evidence type="ECO:0000259" key="9">
    <source>
        <dbReference type="PROSITE" id="PS50109"/>
    </source>
</evidence>
<accession>A0A2S0VLF0</accession>
<dbReference type="SUPFAM" id="SSF47384">
    <property type="entry name" value="Homodimeric domain of signal transducing histidine kinase"/>
    <property type="match status" value="1"/>
</dbReference>
<name>A0A2S0VLF0_9ALTE</name>
<evidence type="ECO:0000256" key="4">
    <source>
        <dbReference type="ARBA" id="ARBA00022553"/>
    </source>
</evidence>
<dbReference type="PROSITE" id="PS50110">
    <property type="entry name" value="RESPONSE_REGULATORY"/>
    <property type="match status" value="1"/>
</dbReference>
<dbReference type="EMBL" id="CP026604">
    <property type="protein sequence ID" value="AWB65026.1"/>
    <property type="molecule type" value="Genomic_DNA"/>
</dbReference>
<dbReference type="GO" id="GO:0016020">
    <property type="term" value="C:membrane"/>
    <property type="evidence" value="ECO:0007669"/>
    <property type="project" value="UniProtKB-SubCell"/>
</dbReference>
<dbReference type="CDD" id="cd00082">
    <property type="entry name" value="HisKA"/>
    <property type="match status" value="1"/>
</dbReference>
<gene>
    <name evidence="12" type="ORF">C2869_00575</name>
</gene>
<dbReference type="Pfam" id="PF00072">
    <property type="entry name" value="Response_reg"/>
    <property type="match status" value="1"/>
</dbReference>
<feature type="modified residue" description="4-aspartylphosphate" evidence="8">
    <location>
        <position position="696"/>
    </location>
</feature>
<dbReference type="PROSITE" id="PS50109">
    <property type="entry name" value="HIS_KIN"/>
    <property type="match status" value="1"/>
</dbReference>
<sequence>MKLQHRFQLALSALIILTLLVTGALIYQAVESTLIEYNKKQLLLQSQMIRSHIDSNLNQVKENLRLLSSRTQMRRLLASRQVATDESQISGITAIINDALKASESITRIDIHNAKGIVLATTSADFPHPVDLQKLYAQASLSNAEVSDSVSLNDSQGANHIMTVKLYWQGSVVGFLSAHLTLQSIYHYIDIAEKYDEATKIYLLSKINDEWKALNANYITQPQSNIPVGISPEVMQLEDEKAFNCIDSKGKQYTCLLAKAKAFNFKTLVVNNTGLMLSHLTKIKWLFIGILIASSLASLLLASYLTKRFSRTFAAVAKVAHQIVDDKPTSKIEVAEHDELASLAHDINSITEKVAARNLMMNQALVDKNEQLCAESQRADEAELASYAFLARMSYKIRTPLNGIDGVTLLLKNTELTPKQSEYCNTIEKCSESLLSLLNDVLDTSNLKLGKLTLVPTMVDIRNFFSELQQQYAKLFKEKTLSLQVSIADDVPSYLEIDPLRFSQLITKLINNALKYTEFGHVIISLDCLSKSAQGCHLQLNIEDTGVGIDDELLPHVCNAFVQENAEVVKNYGGHGLGLTIAKHLVELMQGHLEVESTKGSGTLIKINLQLPFVTKVTSSFSPYNEGTEGTDDAERTGVSRLVNCRILLVEDNLINQEVAVALLEQLGASVPDIANDGYDAIQSIKENSYDLILMDINMPNLDGYQATQKIRAMEDITQPIIVALTANVLPENVEKYLNNGFDAHIAKPIHIDEFSRVLERVLQLSTVK</sequence>
<evidence type="ECO:0000259" key="11">
    <source>
        <dbReference type="PROSITE" id="PS50885"/>
    </source>
</evidence>
<keyword evidence="6" id="KW-0418">Kinase</keyword>
<dbReference type="PROSITE" id="PS50885">
    <property type="entry name" value="HAMP"/>
    <property type="match status" value="1"/>
</dbReference>
<evidence type="ECO:0000256" key="7">
    <source>
        <dbReference type="ARBA" id="ARBA00023012"/>
    </source>
</evidence>
<dbReference type="Proteomes" id="UP000244441">
    <property type="component" value="Chromosome"/>
</dbReference>
<dbReference type="SUPFAM" id="SSF55874">
    <property type="entry name" value="ATPase domain of HSP90 chaperone/DNA topoisomerase II/histidine kinase"/>
    <property type="match status" value="1"/>
</dbReference>
<dbReference type="AlphaFoldDB" id="A0A2S0VLF0"/>
<dbReference type="Pfam" id="PF00512">
    <property type="entry name" value="HisKA"/>
    <property type="match status" value="1"/>
</dbReference>
<organism evidence="12 13">
    <name type="scientific">Saccharobesus litoralis</name>
    <dbReference type="NCBI Taxonomy" id="2172099"/>
    <lineage>
        <taxon>Bacteria</taxon>
        <taxon>Pseudomonadati</taxon>
        <taxon>Pseudomonadota</taxon>
        <taxon>Gammaproteobacteria</taxon>
        <taxon>Alteromonadales</taxon>
        <taxon>Alteromonadaceae</taxon>
        <taxon>Saccharobesus</taxon>
    </lineage>
</organism>
<dbReference type="InterPro" id="IPR036890">
    <property type="entry name" value="HATPase_C_sf"/>
</dbReference>
<dbReference type="Gene3D" id="3.30.565.10">
    <property type="entry name" value="Histidine kinase-like ATPase, C-terminal domain"/>
    <property type="match status" value="1"/>
</dbReference>
<dbReference type="GO" id="GO:0000155">
    <property type="term" value="F:phosphorelay sensor kinase activity"/>
    <property type="evidence" value="ECO:0007669"/>
    <property type="project" value="InterPro"/>
</dbReference>
<keyword evidence="5" id="KW-0808">Transferase</keyword>
<dbReference type="CDD" id="cd17546">
    <property type="entry name" value="REC_hyHK_CKI1_RcsC-like"/>
    <property type="match status" value="1"/>
</dbReference>
<feature type="domain" description="Response regulatory" evidence="10">
    <location>
        <begin position="646"/>
        <end position="763"/>
    </location>
</feature>
<feature type="domain" description="Histidine kinase" evidence="9">
    <location>
        <begin position="392"/>
        <end position="613"/>
    </location>
</feature>
<dbReference type="KEGG" id="cate:C2869_00575"/>
<dbReference type="SUPFAM" id="SSF52172">
    <property type="entry name" value="CheY-like"/>
    <property type="match status" value="1"/>
</dbReference>
<dbReference type="Gene3D" id="3.40.50.2300">
    <property type="match status" value="1"/>
</dbReference>
<keyword evidence="13" id="KW-1185">Reference proteome</keyword>
<dbReference type="Gene3D" id="1.10.287.130">
    <property type="match status" value="1"/>
</dbReference>